<gene>
    <name evidence="2" type="ORF">LSTR_LSTR004515</name>
</gene>
<dbReference type="AlphaFoldDB" id="A0A482XH80"/>
<reference evidence="2 3" key="1">
    <citation type="journal article" date="2017" name="Gigascience">
        <title>Genome sequence of the small brown planthopper, Laodelphax striatellus.</title>
        <authorList>
            <person name="Zhu J."/>
            <person name="Jiang F."/>
            <person name="Wang X."/>
            <person name="Yang P."/>
            <person name="Bao Y."/>
            <person name="Zhao W."/>
            <person name="Wang W."/>
            <person name="Lu H."/>
            <person name="Wang Q."/>
            <person name="Cui N."/>
            <person name="Li J."/>
            <person name="Chen X."/>
            <person name="Luo L."/>
            <person name="Yu J."/>
            <person name="Kang L."/>
            <person name="Cui F."/>
        </authorList>
    </citation>
    <scope>NUCLEOTIDE SEQUENCE [LARGE SCALE GENOMIC DNA]</scope>
    <source>
        <strain evidence="2">Lst14</strain>
    </source>
</reference>
<dbReference type="EMBL" id="QKKF02010263">
    <property type="protein sequence ID" value="RZF44890.1"/>
    <property type="molecule type" value="Genomic_DNA"/>
</dbReference>
<proteinExistence type="predicted"/>
<keyword evidence="3" id="KW-1185">Reference proteome</keyword>
<comment type="caution">
    <text evidence="2">The sequence shown here is derived from an EMBL/GenBank/DDBJ whole genome shotgun (WGS) entry which is preliminary data.</text>
</comment>
<dbReference type="Proteomes" id="UP000291343">
    <property type="component" value="Unassembled WGS sequence"/>
</dbReference>
<sequence>MAQEYKYDKNSFRSKAEEWTLKHATQTLSVSTVTPTCDNEKKSAKRKSSELESGDSDNAKKLKETD</sequence>
<feature type="compositionally biased region" description="Basic and acidic residues" evidence="1">
    <location>
        <begin position="38"/>
        <end position="50"/>
    </location>
</feature>
<dbReference type="InParanoid" id="A0A482XH80"/>
<feature type="region of interest" description="Disordered" evidence="1">
    <location>
        <begin position="31"/>
        <end position="66"/>
    </location>
</feature>
<feature type="compositionally biased region" description="Basic and acidic residues" evidence="1">
    <location>
        <begin position="57"/>
        <end position="66"/>
    </location>
</feature>
<evidence type="ECO:0000313" key="2">
    <source>
        <dbReference type="EMBL" id="RZF44890.1"/>
    </source>
</evidence>
<organism evidence="2 3">
    <name type="scientific">Laodelphax striatellus</name>
    <name type="common">Small brown planthopper</name>
    <name type="synonym">Delphax striatella</name>
    <dbReference type="NCBI Taxonomy" id="195883"/>
    <lineage>
        <taxon>Eukaryota</taxon>
        <taxon>Metazoa</taxon>
        <taxon>Ecdysozoa</taxon>
        <taxon>Arthropoda</taxon>
        <taxon>Hexapoda</taxon>
        <taxon>Insecta</taxon>
        <taxon>Pterygota</taxon>
        <taxon>Neoptera</taxon>
        <taxon>Paraneoptera</taxon>
        <taxon>Hemiptera</taxon>
        <taxon>Auchenorrhyncha</taxon>
        <taxon>Fulgoroidea</taxon>
        <taxon>Delphacidae</taxon>
        <taxon>Criomorphinae</taxon>
        <taxon>Laodelphax</taxon>
    </lineage>
</organism>
<evidence type="ECO:0000313" key="3">
    <source>
        <dbReference type="Proteomes" id="UP000291343"/>
    </source>
</evidence>
<name>A0A482XH80_LAOST</name>
<accession>A0A482XH80</accession>
<protein>
    <submittedName>
        <fullName evidence="2">Uncharacterized protein</fullName>
    </submittedName>
</protein>
<dbReference type="SMR" id="A0A482XH80"/>
<evidence type="ECO:0000256" key="1">
    <source>
        <dbReference type="SAM" id="MobiDB-lite"/>
    </source>
</evidence>